<dbReference type="EMBL" id="CM000913">
    <property type="protein sequence ID" value="EFG05895.1"/>
    <property type="molecule type" value="Genomic_DNA"/>
</dbReference>
<accession>E2PW62</accession>
<evidence type="ECO:0000313" key="2">
    <source>
        <dbReference type="EMBL" id="EFG05895.1"/>
    </source>
</evidence>
<evidence type="ECO:0000256" key="1">
    <source>
        <dbReference type="SAM" id="MobiDB-lite"/>
    </source>
</evidence>
<sequence length="76" mass="8114">GPFADHDHLPFPRGDRPRTEGRGGGRHLTAVLRAPRAWVGRLVTPRRTAEWPAPSVPPRGAGQIDGTDGAKTTTAL</sequence>
<name>E2PW62_STRCL</name>
<evidence type="ECO:0000313" key="3">
    <source>
        <dbReference type="Proteomes" id="UP000002357"/>
    </source>
</evidence>
<keyword evidence="3" id="KW-1185">Reference proteome</keyword>
<dbReference type="Proteomes" id="UP000002357">
    <property type="component" value="Chromosome"/>
</dbReference>
<feature type="region of interest" description="Disordered" evidence="1">
    <location>
        <begin position="1"/>
        <end position="25"/>
    </location>
</feature>
<organism evidence="2 3">
    <name type="scientific">Streptomyces clavuligerus</name>
    <dbReference type="NCBI Taxonomy" id="1901"/>
    <lineage>
        <taxon>Bacteria</taxon>
        <taxon>Bacillati</taxon>
        <taxon>Actinomycetota</taxon>
        <taxon>Actinomycetes</taxon>
        <taxon>Kitasatosporales</taxon>
        <taxon>Streptomycetaceae</taxon>
        <taxon>Streptomyces</taxon>
    </lineage>
</organism>
<dbReference type="AlphaFoldDB" id="E2PW62"/>
<reference evidence="2 3" key="1">
    <citation type="journal article" date="2010" name="Genome Biol. Evol.">
        <title>The sequence of a 1.8-mb bacterial linear plasmid reveals a rich evolutionary reservoir of secondary metabolic pathways.</title>
        <authorList>
            <person name="Medema M.H."/>
            <person name="Trefzer A."/>
            <person name="Kovalchuk A."/>
            <person name="van den Berg M."/>
            <person name="Mueller U."/>
            <person name="Heijne W."/>
            <person name="Wu L."/>
            <person name="Alam M.T."/>
            <person name="Ronning C.M."/>
            <person name="Nierman W.C."/>
            <person name="Bovenberg R.A.L."/>
            <person name="Breitling R."/>
            <person name="Takano E."/>
        </authorList>
    </citation>
    <scope>NUCLEOTIDE SEQUENCE [LARGE SCALE GENOMIC DNA]</scope>
    <source>
        <strain evidence="3">ATCC 27064 / DSM 738 / JCM 4710 / NBRC 13307 / NCIMB 12785 / NRRL 3585 / VKM Ac-602</strain>
    </source>
</reference>
<feature type="non-terminal residue" evidence="2">
    <location>
        <position position="1"/>
    </location>
</feature>
<proteinExistence type="predicted"/>
<feature type="compositionally biased region" description="Basic and acidic residues" evidence="1">
    <location>
        <begin position="1"/>
        <end position="23"/>
    </location>
</feature>
<protein>
    <submittedName>
        <fullName evidence="2">Uncharacterized protein</fullName>
    </submittedName>
</protein>
<feature type="region of interest" description="Disordered" evidence="1">
    <location>
        <begin position="48"/>
        <end position="76"/>
    </location>
</feature>
<gene>
    <name evidence="2" type="ORF">SCLAV_0818</name>
</gene>